<comment type="caution">
    <text evidence="1">The sequence shown here is derived from an EMBL/GenBank/DDBJ whole genome shotgun (WGS) entry which is preliminary data.</text>
</comment>
<gene>
    <name evidence="1" type="ORF">E3U43_008226</name>
</gene>
<accession>A0ACD3RTY8</accession>
<keyword evidence="2" id="KW-1185">Reference proteome</keyword>
<dbReference type="Proteomes" id="UP000793456">
    <property type="component" value="Chromosome I"/>
</dbReference>
<protein>
    <submittedName>
        <fullName evidence="1">Uncharacterized protein</fullName>
    </submittedName>
</protein>
<feature type="non-terminal residue" evidence="1">
    <location>
        <position position="119"/>
    </location>
</feature>
<proteinExistence type="predicted"/>
<sequence length="119" mass="14264">MSFEDILKLQNKVGTKVYNEVAYGSNKNTETRKKKRRWKFQPRDQLQFLRQVVAVKKPTLRDPRFDDLSGEYKPEIFEKTYKFIKDIKHREKEIIQKQLKRTQKSNTKEGETAVPSEED</sequence>
<dbReference type="EMBL" id="CM011674">
    <property type="protein sequence ID" value="TMS22920.1"/>
    <property type="molecule type" value="Genomic_DNA"/>
</dbReference>
<evidence type="ECO:0000313" key="2">
    <source>
        <dbReference type="Proteomes" id="UP000793456"/>
    </source>
</evidence>
<reference evidence="1" key="1">
    <citation type="submission" date="2018-11" db="EMBL/GenBank/DDBJ databases">
        <title>The sequence and de novo assembly of Larimichthys crocea genome using PacBio and Hi-C technologies.</title>
        <authorList>
            <person name="Xu P."/>
            <person name="Chen B."/>
            <person name="Zhou Z."/>
            <person name="Ke Q."/>
            <person name="Wu Y."/>
            <person name="Bai H."/>
            <person name="Pu F."/>
        </authorList>
    </citation>
    <scope>NUCLEOTIDE SEQUENCE</scope>
    <source>
        <tissue evidence="1">Muscle</tissue>
    </source>
</reference>
<evidence type="ECO:0000313" key="1">
    <source>
        <dbReference type="EMBL" id="TMS22920.1"/>
    </source>
</evidence>
<organism evidence="1 2">
    <name type="scientific">Larimichthys crocea</name>
    <name type="common">Large yellow croaker</name>
    <name type="synonym">Pseudosciaena crocea</name>
    <dbReference type="NCBI Taxonomy" id="215358"/>
    <lineage>
        <taxon>Eukaryota</taxon>
        <taxon>Metazoa</taxon>
        <taxon>Chordata</taxon>
        <taxon>Craniata</taxon>
        <taxon>Vertebrata</taxon>
        <taxon>Euteleostomi</taxon>
        <taxon>Actinopterygii</taxon>
        <taxon>Neopterygii</taxon>
        <taxon>Teleostei</taxon>
        <taxon>Neoteleostei</taxon>
        <taxon>Acanthomorphata</taxon>
        <taxon>Eupercaria</taxon>
        <taxon>Sciaenidae</taxon>
        <taxon>Larimichthys</taxon>
    </lineage>
</organism>
<name>A0ACD3RTY8_LARCR</name>